<evidence type="ECO:0000313" key="1">
    <source>
        <dbReference type="EMBL" id="EIM80121.1"/>
    </source>
</evidence>
<reference evidence="2" key="1">
    <citation type="journal article" date="2012" name="Science">
        <title>The Paleozoic origin of enzymatic lignin decomposition reconstructed from 31 fungal genomes.</title>
        <authorList>
            <person name="Floudas D."/>
            <person name="Binder M."/>
            <person name="Riley R."/>
            <person name="Barry K."/>
            <person name="Blanchette R.A."/>
            <person name="Henrissat B."/>
            <person name="Martinez A.T."/>
            <person name="Otillar R."/>
            <person name="Spatafora J.W."/>
            <person name="Yadav J.S."/>
            <person name="Aerts A."/>
            <person name="Benoit I."/>
            <person name="Boyd A."/>
            <person name="Carlson A."/>
            <person name="Copeland A."/>
            <person name="Coutinho P.M."/>
            <person name="de Vries R.P."/>
            <person name="Ferreira P."/>
            <person name="Findley K."/>
            <person name="Foster B."/>
            <person name="Gaskell J."/>
            <person name="Glotzer D."/>
            <person name="Gorecki P."/>
            <person name="Heitman J."/>
            <person name="Hesse C."/>
            <person name="Hori C."/>
            <person name="Igarashi K."/>
            <person name="Jurgens J.A."/>
            <person name="Kallen N."/>
            <person name="Kersten P."/>
            <person name="Kohler A."/>
            <person name="Kuees U."/>
            <person name="Kumar T.K.A."/>
            <person name="Kuo A."/>
            <person name="LaButti K."/>
            <person name="Larrondo L.F."/>
            <person name="Lindquist E."/>
            <person name="Ling A."/>
            <person name="Lombard V."/>
            <person name="Lucas S."/>
            <person name="Lundell T."/>
            <person name="Martin R."/>
            <person name="McLaughlin D.J."/>
            <person name="Morgenstern I."/>
            <person name="Morin E."/>
            <person name="Murat C."/>
            <person name="Nagy L.G."/>
            <person name="Nolan M."/>
            <person name="Ohm R.A."/>
            <person name="Patyshakuliyeva A."/>
            <person name="Rokas A."/>
            <person name="Ruiz-Duenas F.J."/>
            <person name="Sabat G."/>
            <person name="Salamov A."/>
            <person name="Samejima M."/>
            <person name="Schmutz J."/>
            <person name="Slot J.C."/>
            <person name="St John F."/>
            <person name="Stenlid J."/>
            <person name="Sun H."/>
            <person name="Sun S."/>
            <person name="Syed K."/>
            <person name="Tsang A."/>
            <person name="Wiebenga A."/>
            <person name="Young D."/>
            <person name="Pisabarro A."/>
            <person name="Eastwood D.C."/>
            <person name="Martin F."/>
            <person name="Cullen D."/>
            <person name="Grigoriev I.V."/>
            <person name="Hibbett D.S."/>
        </authorList>
    </citation>
    <scope>NUCLEOTIDE SEQUENCE [LARGE SCALE GENOMIC DNA]</scope>
    <source>
        <strain evidence="2">FP-91666</strain>
    </source>
</reference>
<accession>R7RXI9</accession>
<dbReference type="EMBL" id="JH687399">
    <property type="protein sequence ID" value="EIM80121.1"/>
    <property type="molecule type" value="Genomic_DNA"/>
</dbReference>
<dbReference type="KEGG" id="shs:STEHIDRAFT_150721"/>
<proteinExistence type="predicted"/>
<keyword evidence="2" id="KW-1185">Reference proteome</keyword>
<protein>
    <submittedName>
        <fullName evidence="1">Uncharacterized protein</fullName>
    </submittedName>
</protein>
<dbReference type="GeneID" id="18800091"/>
<dbReference type="Proteomes" id="UP000053927">
    <property type="component" value="Unassembled WGS sequence"/>
</dbReference>
<name>R7RXI9_STEHR</name>
<dbReference type="RefSeq" id="XP_007310735.1">
    <property type="nucleotide sequence ID" value="XM_007310673.1"/>
</dbReference>
<dbReference type="AlphaFoldDB" id="R7RXI9"/>
<organism evidence="1 2">
    <name type="scientific">Stereum hirsutum (strain FP-91666)</name>
    <name type="common">White-rot fungus</name>
    <dbReference type="NCBI Taxonomy" id="721885"/>
    <lineage>
        <taxon>Eukaryota</taxon>
        <taxon>Fungi</taxon>
        <taxon>Dikarya</taxon>
        <taxon>Basidiomycota</taxon>
        <taxon>Agaricomycotina</taxon>
        <taxon>Agaricomycetes</taxon>
        <taxon>Russulales</taxon>
        <taxon>Stereaceae</taxon>
        <taxon>Stereum</taxon>
    </lineage>
</organism>
<evidence type="ECO:0000313" key="2">
    <source>
        <dbReference type="Proteomes" id="UP000053927"/>
    </source>
</evidence>
<gene>
    <name evidence="1" type="ORF">STEHIDRAFT_150721</name>
</gene>
<sequence length="72" mass="8124">MRAEETASYLLQAQSVFLPRWPSPTYPDAGAPSHCSTDRYGHVSPSTKCPPLLKHAHIFNDRRISRCISTLR</sequence>